<evidence type="ECO:0000313" key="4">
    <source>
        <dbReference type="Proteomes" id="UP000002066"/>
    </source>
</evidence>
<accession>A0A8D3WMK0</accession>
<dbReference type="PROSITE" id="PS51318">
    <property type="entry name" value="TAT"/>
    <property type="match status" value="1"/>
</dbReference>
<feature type="signal peptide" evidence="2">
    <location>
        <begin position="1"/>
        <end position="28"/>
    </location>
</feature>
<dbReference type="KEGG" id="sfa:Sfla_6125"/>
<reference evidence="3 4" key="1">
    <citation type="submission" date="2011-01" db="EMBL/GenBank/DDBJ databases">
        <title>Complete sequence of chromosome of Streptomyces flavogriseus ATCC 33331.</title>
        <authorList>
            <consortium name="US DOE Joint Genome Institute"/>
            <person name="Lucas S."/>
            <person name="Copeland A."/>
            <person name="Lapidus A."/>
            <person name="Cheng J.-F."/>
            <person name="Goodwin L."/>
            <person name="Pitluck S."/>
            <person name="Davenport K."/>
            <person name="Detter J.C."/>
            <person name="Han C."/>
            <person name="Tapia R."/>
            <person name="Land M."/>
            <person name="Hauser L."/>
            <person name="Kyrpides N."/>
            <person name="Ivanova N."/>
            <person name="Ovchinnikova G."/>
            <person name="Pagani I."/>
            <person name="Brumm P."/>
            <person name="Mead D."/>
            <person name="Woyke T."/>
        </authorList>
    </citation>
    <scope>NUCLEOTIDE SEQUENCE [LARGE SCALE GENOMIC DNA]</scope>
    <source>
        <strain evidence="4">ATCC 33331 / IAF-45CD</strain>
    </source>
</reference>
<feature type="chain" id="PRO_5034282811" evidence="2">
    <location>
        <begin position="29"/>
        <end position="117"/>
    </location>
</feature>
<dbReference type="InterPro" id="IPR006311">
    <property type="entry name" value="TAT_signal"/>
</dbReference>
<evidence type="ECO:0000256" key="1">
    <source>
        <dbReference type="SAM" id="MobiDB-lite"/>
    </source>
</evidence>
<proteinExistence type="predicted"/>
<feature type="region of interest" description="Disordered" evidence="1">
    <location>
        <begin position="31"/>
        <end position="50"/>
    </location>
</feature>
<dbReference type="EMBL" id="CP002475">
    <property type="protein sequence ID" value="ADW07507.1"/>
    <property type="molecule type" value="Genomic_DNA"/>
</dbReference>
<keyword evidence="2" id="KW-0732">Signal</keyword>
<sequence length="117" mass="12290">MSDISRRKLLGYSGTAAAGAVFASTAAAADAAERDEAATTTTPEFMEGTDFRADASMAESDLMMDLTFKIRVDKPNGYPSAQDITPLEVAQALSALAQSKGWPPLTFYGTPPPVALN</sequence>
<gene>
    <name evidence="3" type="ordered locus">Sfla_6125</name>
</gene>
<evidence type="ECO:0000256" key="2">
    <source>
        <dbReference type="SAM" id="SignalP"/>
    </source>
</evidence>
<evidence type="ECO:0000313" key="3">
    <source>
        <dbReference type="EMBL" id="ADW07507.1"/>
    </source>
</evidence>
<dbReference type="AlphaFoldDB" id="A0A8D3WMK0"/>
<name>A0A8D3WMK0_STRFA</name>
<protein>
    <submittedName>
        <fullName evidence="3">Uncharacterized protein</fullName>
    </submittedName>
</protein>
<organism evidence="3 4">
    <name type="scientific">Streptomyces pratensis (strain ATCC 33331 / IAF-45CD)</name>
    <dbReference type="NCBI Taxonomy" id="591167"/>
    <lineage>
        <taxon>Bacteria</taxon>
        <taxon>Bacillati</taxon>
        <taxon>Actinomycetota</taxon>
        <taxon>Actinomycetes</taxon>
        <taxon>Kitasatosporales</taxon>
        <taxon>Streptomycetaceae</taxon>
        <taxon>Streptomyces</taxon>
    </lineage>
</organism>
<dbReference type="Proteomes" id="UP000002066">
    <property type="component" value="Chromosome"/>
</dbReference>